<dbReference type="AlphaFoldDB" id="A0A7S1TNT9"/>
<evidence type="ECO:0000259" key="14">
    <source>
        <dbReference type="Pfam" id="PF18913"/>
    </source>
</evidence>
<keyword evidence="7 12" id="KW-0378">Hydrolase</keyword>
<dbReference type="PIRSF" id="PIRSF000904">
    <property type="entry name" value="FBPtase_SBPase"/>
    <property type="match status" value="1"/>
</dbReference>
<dbReference type="PANTHER" id="PTHR11556:SF1">
    <property type="entry name" value="FRUCTOSE-BISPHOSPHATASE"/>
    <property type="match status" value="1"/>
</dbReference>
<protein>
    <recommendedName>
        <fullName evidence="5">fructose-bisphosphatase</fullName>
        <ecNumber evidence="5">3.1.3.11</ecNumber>
    </recommendedName>
    <alternativeName>
        <fullName evidence="11">D-fructose-1,6-bisphosphate 1-phosphohydrolase</fullName>
    </alternativeName>
</protein>
<sequence>MLKATVGAGGGVSCVASEEEDEPQLCAFVMDNENAAFSGDYAVVFDPLDGSANIDQGLSAGTIFGVYQVPEHAKRGDWKAALLQPGSQLLAAGYCLYGSSTTLVLTTGRGVNAFSLDEVSGDFILRHENIKMPRSGAYFSFNEGNYADWHAPVQDFVDGLKTGEGRLQRRYSGRYQGALAADVHTILLRGGIFGYPGTVSKPAGKLRLLYEAIPMSFLIEQAGGVGSDGHGRILHRMPAEIHERVPFFIGSADEVGELERCLRQPGDSDGA</sequence>
<dbReference type="EMBL" id="HBGJ01000961">
    <property type="protein sequence ID" value="CAD9242355.1"/>
    <property type="molecule type" value="Transcribed_RNA"/>
</dbReference>
<dbReference type="Gene3D" id="3.30.540.10">
    <property type="entry name" value="Fructose-1,6-Bisphosphatase, subunit A, domain 1"/>
    <property type="match status" value="1"/>
</dbReference>
<evidence type="ECO:0000256" key="3">
    <source>
        <dbReference type="ARBA" id="ARBA00010941"/>
    </source>
</evidence>
<dbReference type="GO" id="GO:0006000">
    <property type="term" value="P:fructose metabolic process"/>
    <property type="evidence" value="ECO:0007669"/>
    <property type="project" value="TreeGrafter"/>
</dbReference>
<evidence type="ECO:0000256" key="12">
    <source>
        <dbReference type="RuleBase" id="RU000508"/>
    </source>
</evidence>
<dbReference type="GO" id="GO:0030388">
    <property type="term" value="P:fructose 1,6-bisphosphate metabolic process"/>
    <property type="evidence" value="ECO:0007669"/>
    <property type="project" value="TreeGrafter"/>
</dbReference>
<evidence type="ECO:0000313" key="15">
    <source>
        <dbReference type="EMBL" id="CAD9242355.1"/>
    </source>
</evidence>
<dbReference type="InterPro" id="IPR028343">
    <property type="entry name" value="FBPtase"/>
</dbReference>
<evidence type="ECO:0000256" key="4">
    <source>
        <dbReference type="ARBA" id="ARBA00011881"/>
    </source>
</evidence>
<evidence type="ECO:0000256" key="6">
    <source>
        <dbReference type="ARBA" id="ARBA00022723"/>
    </source>
</evidence>
<dbReference type="PIRSF" id="PIRSF500210">
    <property type="entry name" value="FBPtase"/>
    <property type="match status" value="1"/>
</dbReference>
<evidence type="ECO:0000256" key="8">
    <source>
        <dbReference type="ARBA" id="ARBA00022842"/>
    </source>
</evidence>
<dbReference type="SUPFAM" id="SSF56655">
    <property type="entry name" value="Carbohydrate phosphatase"/>
    <property type="match status" value="1"/>
</dbReference>
<evidence type="ECO:0000256" key="7">
    <source>
        <dbReference type="ARBA" id="ARBA00022801"/>
    </source>
</evidence>
<dbReference type="GO" id="GO:0005986">
    <property type="term" value="P:sucrose biosynthetic process"/>
    <property type="evidence" value="ECO:0007669"/>
    <property type="project" value="TreeGrafter"/>
</dbReference>
<proteinExistence type="inferred from homology"/>
<evidence type="ECO:0000256" key="11">
    <source>
        <dbReference type="ARBA" id="ARBA00032973"/>
    </source>
</evidence>
<dbReference type="GO" id="GO:0006002">
    <property type="term" value="P:fructose 6-phosphate metabolic process"/>
    <property type="evidence" value="ECO:0007669"/>
    <property type="project" value="TreeGrafter"/>
</dbReference>
<keyword evidence="6" id="KW-0479">Metal-binding</keyword>
<dbReference type="InterPro" id="IPR000146">
    <property type="entry name" value="FBPase_class-1"/>
</dbReference>
<comment type="subunit">
    <text evidence="4">Homotetramer.</text>
</comment>
<comment type="catalytic activity">
    <reaction evidence="1">
        <text>beta-D-fructose 1,6-bisphosphate + H2O = beta-D-fructose 6-phosphate + phosphate</text>
        <dbReference type="Rhea" id="RHEA:11064"/>
        <dbReference type="ChEBI" id="CHEBI:15377"/>
        <dbReference type="ChEBI" id="CHEBI:32966"/>
        <dbReference type="ChEBI" id="CHEBI:43474"/>
        <dbReference type="ChEBI" id="CHEBI:57634"/>
        <dbReference type="EC" id="3.1.3.11"/>
    </reaction>
</comment>
<evidence type="ECO:0000256" key="1">
    <source>
        <dbReference type="ARBA" id="ARBA00001273"/>
    </source>
</evidence>
<dbReference type="HAMAP" id="MF_01855">
    <property type="entry name" value="FBPase_class1"/>
    <property type="match status" value="1"/>
</dbReference>
<feature type="domain" description="Fructose-1-6-bisphosphatase class I N-terminal" evidence="13">
    <location>
        <begin position="4"/>
        <end position="128"/>
    </location>
</feature>
<dbReference type="InterPro" id="IPR033391">
    <property type="entry name" value="FBPase_N"/>
</dbReference>
<evidence type="ECO:0000259" key="13">
    <source>
        <dbReference type="Pfam" id="PF00316"/>
    </source>
</evidence>
<evidence type="ECO:0000256" key="10">
    <source>
        <dbReference type="ARBA" id="ARBA00024331"/>
    </source>
</evidence>
<name>A0A7S1TNT9_9STRA</name>
<dbReference type="InterPro" id="IPR020548">
    <property type="entry name" value="Fructose_bisphosphatase_AS"/>
</dbReference>
<dbReference type="PRINTS" id="PR00115">
    <property type="entry name" value="F16BPHPHTASE"/>
</dbReference>
<organism evidence="15">
    <name type="scientific">Phaeomonas parva</name>
    <dbReference type="NCBI Taxonomy" id="124430"/>
    <lineage>
        <taxon>Eukaryota</taxon>
        <taxon>Sar</taxon>
        <taxon>Stramenopiles</taxon>
        <taxon>Ochrophyta</taxon>
        <taxon>Pinguiophyceae</taxon>
        <taxon>Pinguiochrysidales</taxon>
        <taxon>Pinguiochrysidaceae</taxon>
        <taxon>Phaeomonas</taxon>
    </lineage>
</organism>
<accession>A0A7S1TNT9</accession>
<evidence type="ECO:0000256" key="5">
    <source>
        <dbReference type="ARBA" id="ARBA00013093"/>
    </source>
</evidence>
<gene>
    <name evidence="15" type="ORF">PPAR1163_LOCUS698</name>
</gene>
<dbReference type="GO" id="GO:0005829">
    <property type="term" value="C:cytosol"/>
    <property type="evidence" value="ECO:0007669"/>
    <property type="project" value="TreeGrafter"/>
</dbReference>
<evidence type="ECO:0000256" key="2">
    <source>
        <dbReference type="ARBA" id="ARBA00001946"/>
    </source>
</evidence>
<dbReference type="EC" id="3.1.3.11" evidence="5"/>
<dbReference type="PROSITE" id="PS00124">
    <property type="entry name" value="FBPASE"/>
    <property type="match status" value="1"/>
</dbReference>
<comment type="similarity">
    <text evidence="3 12">Belongs to the FBPase class 1 family.</text>
</comment>
<dbReference type="Gene3D" id="3.40.190.80">
    <property type="match status" value="1"/>
</dbReference>
<dbReference type="CDD" id="cd00354">
    <property type="entry name" value="FBPase"/>
    <property type="match status" value="1"/>
</dbReference>
<dbReference type="PANTHER" id="PTHR11556">
    <property type="entry name" value="FRUCTOSE-1,6-BISPHOSPHATASE-RELATED"/>
    <property type="match status" value="1"/>
</dbReference>
<feature type="domain" description="Fructose-1-6-bisphosphatase class 1 C-terminal" evidence="14">
    <location>
        <begin position="132"/>
        <end position="262"/>
    </location>
</feature>
<reference evidence="15" key="1">
    <citation type="submission" date="2021-01" db="EMBL/GenBank/DDBJ databases">
        <authorList>
            <person name="Corre E."/>
            <person name="Pelletier E."/>
            <person name="Niang G."/>
            <person name="Scheremetjew M."/>
            <person name="Finn R."/>
            <person name="Kale V."/>
            <person name="Holt S."/>
            <person name="Cochrane G."/>
            <person name="Meng A."/>
            <person name="Brown T."/>
            <person name="Cohen L."/>
        </authorList>
    </citation>
    <scope>NUCLEOTIDE SEQUENCE</scope>
    <source>
        <strain evidence="15">CCMP2877</strain>
    </source>
</reference>
<dbReference type="Pfam" id="PF00316">
    <property type="entry name" value="FBPase"/>
    <property type="match status" value="1"/>
</dbReference>
<dbReference type="Pfam" id="PF18913">
    <property type="entry name" value="FBPase_C"/>
    <property type="match status" value="1"/>
</dbReference>
<keyword evidence="9 12" id="KW-0119">Carbohydrate metabolism</keyword>
<keyword evidence="8" id="KW-0460">Magnesium</keyword>
<dbReference type="GO" id="GO:0042132">
    <property type="term" value="F:fructose 1,6-bisphosphate 1-phosphatase activity"/>
    <property type="evidence" value="ECO:0007669"/>
    <property type="project" value="UniProtKB-EC"/>
</dbReference>
<dbReference type="InterPro" id="IPR044015">
    <property type="entry name" value="FBPase_C_dom"/>
</dbReference>
<comment type="cofactor">
    <cofactor evidence="2">
        <name>Mg(2+)</name>
        <dbReference type="ChEBI" id="CHEBI:18420"/>
    </cofactor>
</comment>
<comment type="pathway">
    <text evidence="10">Carbohydrate biosynthesis.</text>
</comment>
<dbReference type="GO" id="GO:0006094">
    <property type="term" value="P:gluconeogenesis"/>
    <property type="evidence" value="ECO:0007669"/>
    <property type="project" value="TreeGrafter"/>
</dbReference>
<dbReference type="GO" id="GO:0046872">
    <property type="term" value="F:metal ion binding"/>
    <property type="evidence" value="ECO:0007669"/>
    <property type="project" value="UniProtKB-KW"/>
</dbReference>
<evidence type="ECO:0000256" key="9">
    <source>
        <dbReference type="ARBA" id="ARBA00023277"/>
    </source>
</evidence>